<proteinExistence type="predicted"/>
<reference evidence="2 3" key="1">
    <citation type="journal article" date="2018" name="Front. Plant Sci.">
        <title>Red Clover (Trifolium pratense) and Zigzag Clover (T. medium) - A Picture of Genomic Similarities and Differences.</title>
        <authorList>
            <person name="Dluhosova J."/>
            <person name="Istvanek J."/>
            <person name="Nedelnik J."/>
            <person name="Repkova J."/>
        </authorList>
    </citation>
    <scope>NUCLEOTIDE SEQUENCE [LARGE SCALE GENOMIC DNA]</scope>
    <source>
        <strain evidence="3">cv. 10/8</strain>
        <tissue evidence="2">Leaf</tissue>
    </source>
</reference>
<feature type="non-terminal residue" evidence="2">
    <location>
        <position position="1"/>
    </location>
</feature>
<accession>A0A392SF59</accession>
<protein>
    <submittedName>
        <fullName evidence="2">Uncharacterized protein</fullName>
    </submittedName>
</protein>
<keyword evidence="3" id="KW-1185">Reference proteome</keyword>
<evidence type="ECO:0000313" key="3">
    <source>
        <dbReference type="Proteomes" id="UP000265520"/>
    </source>
</evidence>
<comment type="caution">
    <text evidence="2">The sequence shown here is derived from an EMBL/GenBank/DDBJ whole genome shotgun (WGS) entry which is preliminary data.</text>
</comment>
<evidence type="ECO:0000256" key="1">
    <source>
        <dbReference type="SAM" id="MobiDB-lite"/>
    </source>
</evidence>
<dbReference type="AlphaFoldDB" id="A0A392SF59"/>
<organism evidence="2 3">
    <name type="scientific">Trifolium medium</name>
    <dbReference type="NCBI Taxonomy" id="97028"/>
    <lineage>
        <taxon>Eukaryota</taxon>
        <taxon>Viridiplantae</taxon>
        <taxon>Streptophyta</taxon>
        <taxon>Embryophyta</taxon>
        <taxon>Tracheophyta</taxon>
        <taxon>Spermatophyta</taxon>
        <taxon>Magnoliopsida</taxon>
        <taxon>eudicotyledons</taxon>
        <taxon>Gunneridae</taxon>
        <taxon>Pentapetalae</taxon>
        <taxon>rosids</taxon>
        <taxon>fabids</taxon>
        <taxon>Fabales</taxon>
        <taxon>Fabaceae</taxon>
        <taxon>Papilionoideae</taxon>
        <taxon>50 kb inversion clade</taxon>
        <taxon>NPAAA clade</taxon>
        <taxon>Hologalegina</taxon>
        <taxon>IRL clade</taxon>
        <taxon>Trifolieae</taxon>
        <taxon>Trifolium</taxon>
    </lineage>
</organism>
<evidence type="ECO:0000313" key="2">
    <source>
        <dbReference type="EMBL" id="MCI46824.1"/>
    </source>
</evidence>
<sequence>CSVSRQVSSDEPKSSASGNNDWQNWVAMQGNNQMAVDDVWGLGKLSGLSLRETVRIYSRSSLGREKVRRSIQACSRGKVLDGRLGARFVAVLLRGGCF</sequence>
<name>A0A392SF59_9FABA</name>
<feature type="region of interest" description="Disordered" evidence="1">
    <location>
        <begin position="1"/>
        <end position="22"/>
    </location>
</feature>
<dbReference type="Proteomes" id="UP000265520">
    <property type="component" value="Unassembled WGS sequence"/>
</dbReference>
<dbReference type="EMBL" id="LXQA010363323">
    <property type="protein sequence ID" value="MCI46824.1"/>
    <property type="molecule type" value="Genomic_DNA"/>
</dbReference>